<keyword evidence="3" id="KW-1185">Reference proteome</keyword>
<protein>
    <submittedName>
        <fullName evidence="2">Uncharacterized protein</fullName>
    </submittedName>
</protein>
<gene>
    <name evidence="2" type="ORF">A4U43_C07F7780</name>
</gene>
<dbReference type="AlphaFoldDB" id="A0A5P1EAH4"/>
<feature type="compositionally biased region" description="Pro residues" evidence="1">
    <location>
        <begin position="46"/>
        <end position="55"/>
    </location>
</feature>
<reference evidence="3" key="1">
    <citation type="journal article" date="2017" name="Nat. Commun.">
        <title>The asparagus genome sheds light on the origin and evolution of a young Y chromosome.</title>
        <authorList>
            <person name="Harkess A."/>
            <person name="Zhou J."/>
            <person name="Xu C."/>
            <person name="Bowers J.E."/>
            <person name="Van der Hulst R."/>
            <person name="Ayyampalayam S."/>
            <person name="Mercati F."/>
            <person name="Riccardi P."/>
            <person name="McKain M.R."/>
            <person name="Kakrana A."/>
            <person name="Tang H."/>
            <person name="Ray J."/>
            <person name="Groenendijk J."/>
            <person name="Arikit S."/>
            <person name="Mathioni S.M."/>
            <person name="Nakano M."/>
            <person name="Shan H."/>
            <person name="Telgmann-Rauber A."/>
            <person name="Kanno A."/>
            <person name="Yue Z."/>
            <person name="Chen H."/>
            <person name="Li W."/>
            <person name="Chen Y."/>
            <person name="Xu X."/>
            <person name="Zhang Y."/>
            <person name="Luo S."/>
            <person name="Chen H."/>
            <person name="Gao J."/>
            <person name="Mao Z."/>
            <person name="Pires J.C."/>
            <person name="Luo M."/>
            <person name="Kudrna D."/>
            <person name="Wing R.A."/>
            <person name="Meyers B.C."/>
            <person name="Yi K."/>
            <person name="Kong H."/>
            <person name="Lavrijsen P."/>
            <person name="Sunseri F."/>
            <person name="Falavigna A."/>
            <person name="Ye Y."/>
            <person name="Leebens-Mack J.H."/>
            <person name="Chen G."/>
        </authorList>
    </citation>
    <scope>NUCLEOTIDE SEQUENCE [LARGE SCALE GENOMIC DNA]</scope>
    <source>
        <strain evidence="3">cv. DH0086</strain>
    </source>
</reference>
<evidence type="ECO:0000256" key="1">
    <source>
        <dbReference type="SAM" id="MobiDB-lite"/>
    </source>
</evidence>
<dbReference type="Proteomes" id="UP000243459">
    <property type="component" value="Chromosome 7"/>
</dbReference>
<organism evidence="2 3">
    <name type="scientific">Asparagus officinalis</name>
    <name type="common">Garden asparagus</name>
    <dbReference type="NCBI Taxonomy" id="4686"/>
    <lineage>
        <taxon>Eukaryota</taxon>
        <taxon>Viridiplantae</taxon>
        <taxon>Streptophyta</taxon>
        <taxon>Embryophyta</taxon>
        <taxon>Tracheophyta</taxon>
        <taxon>Spermatophyta</taxon>
        <taxon>Magnoliopsida</taxon>
        <taxon>Liliopsida</taxon>
        <taxon>Asparagales</taxon>
        <taxon>Asparagaceae</taxon>
        <taxon>Asparagoideae</taxon>
        <taxon>Asparagus</taxon>
    </lineage>
</organism>
<proteinExistence type="predicted"/>
<evidence type="ECO:0000313" key="2">
    <source>
        <dbReference type="EMBL" id="ONK62753.1"/>
    </source>
</evidence>
<dbReference type="EMBL" id="CM007387">
    <property type="protein sequence ID" value="ONK62753.1"/>
    <property type="molecule type" value="Genomic_DNA"/>
</dbReference>
<accession>A0A5P1EAH4</accession>
<dbReference type="Gramene" id="ONK62753">
    <property type="protein sequence ID" value="ONK62753"/>
    <property type="gene ID" value="A4U43_C07F7780"/>
</dbReference>
<feature type="compositionally biased region" description="Low complexity" evidence="1">
    <location>
        <begin position="56"/>
        <end position="66"/>
    </location>
</feature>
<feature type="region of interest" description="Disordered" evidence="1">
    <location>
        <begin position="46"/>
        <end position="66"/>
    </location>
</feature>
<sequence length="173" mass="18797">MLLLLSLYSTRRQSPSRTNQHQNQAMLSYTFTLINPLPEFRSPPLISPQWPPSPPGTTTTTLKSTTLPLSTAVTTSPSLRPPPLSFPLTCYPIFNGSGHRPEPLSSPPVSDHRPETLASPLSPSPPPLEPDHHRNPTEQPPLYDYGLFWSPPGGATGRSLTCSVSGRLCAGPR</sequence>
<feature type="region of interest" description="Disordered" evidence="1">
    <location>
        <begin position="99"/>
        <end position="148"/>
    </location>
</feature>
<name>A0A5P1EAH4_ASPOF</name>
<evidence type="ECO:0000313" key="3">
    <source>
        <dbReference type="Proteomes" id="UP000243459"/>
    </source>
</evidence>